<dbReference type="AlphaFoldDB" id="A0A8J8NXS5"/>
<feature type="compositionally biased region" description="Basic and acidic residues" evidence="1">
    <location>
        <begin position="284"/>
        <end position="300"/>
    </location>
</feature>
<name>A0A8J8NXS5_HALGN</name>
<organism evidence="2 3">
    <name type="scientific">Halteria grandinella</name>
    <dbReference type="NCBI Taxonomy" id="5974"/>
    <lineage>
        <taxon>Eukaryota</taxon>
        <taxon>Sar</taxon>
        <taxon>Alveolata</taxon>
        <taxon>Ciliophora</taxon>
        <taxon>Intramacronucleata</taxon>
        <taxon>Spirotrichea</taxon>
        <taxon>Stichotrichia</taxon>
        <taxon>Sporadotrichida</taxon>
        <taxon>Halteriidae</taxon>
        <taxon>Halteria</taxon>
    </lineage>
</organism>
<dbReference type="Proteomes" id="UP000785679">
    <property type="component" value="Unassembled WGS sequence"/>
</dbReference>
<evidence type="ECO:0000256" key="1">
    <source>
        <dbReference type="SAM" id="MobiDB-lite"/>
    </source>
</evidence>
<dbReference type="EMBL" id="RRYP01005081">
    <property type="protein sequence ID" value="TNV82335.1"/>
    <property type="molecule type" value="Genomic_DNA"/>
</dbReference>
<feature type="compositionally biased region" description="Polar residues" evidence="1">
    <location>
        <begin position="154"/>
        <end position="167"/>
    </location>
</feature>
<protein>
    <submittedName>
        <fullName evidence="2">Uncharacterized protein</fullName>
    </submittedName>
</protein>
<proteinExistence type="predicted"/>
<evidence type="ECO:0000313" key="3">
    <source>
        <dbReference type="Proteomes" id="UP000785679"/>
    </source>
</evidence>
<keyword evidence="3" id="KW-1185">Reference proteome</keyword>
<feature type="compositionally biased region" description="Polar residues" evidence="1">
    <location>
        <begin position="1"/>
        <end position="13"/>
    </location>
</feature>
<reference evidence="2" key="1">
    <citation type="submission" date="2019-06" db="EMBL/GenBank/DDBJ databases">
        <authorList>
            <person name="Zheng W."/>
        </authorList>
    </citation>
    <scope>NUCLEOTIDE SEQUENCE</scope>
    <source>
        <strain evidence="2">QDHG01</strain>
    </source>
</reference>
<evidence type="ECO:0000313" key="2">
    <source>
        <dbReference type="EMBL" id="TNV82335.1"/>
    </source>
</evidence>
<sequence length="544" mass="62524">MKACSLHQQQKQRAYSHKRSPAVELKIKDFKPILNNPKRETTKKKSVIILETTKIPKIASDDDTEEEVFSAHKHLSSSGSDGMYCSSPVNKQKGGANDSFDIDYMSVPQEYTPTKLAHQEKVVEVQQKMSLQEILKATEQMAKSQDGKKRRTRNVNSGETGGSSIYERSSRQWSEKRARYKEPYFRSMDDLANCTFKPQINPPSKTKHLPKSYSECKIKKFNEDYIKTLLQIPLVKTVKRHNFKSFLEKQNEFVAAKEQTARSLAKKLNNFTFKPIINQYSPEKREVNHRLNSKEQQQSERKRHLSQESIGYLKQKLAKQTALESVSLNQNTFLDNLVDLGFCPFHSSKSKIMLKIWDRVSQGQPIIARERMQELLLDLNLGFVSKLITRKQRQFLVQNKLSSGSRLSTTKHHRYSNHPSPRKSQSPPKQKSITPSISHPLPSSISDILTNTTLNSHRPLMPNNPKHVSFLESTTLESVADRPTIGAPQLILDVNISKTRCQRLVIRQGDHWPAVLERFCMDNEIEGKSKKRAKLWEEVAKVFQ</sequence>
<feature type="region of interest" description="Disordered" evidence="1">
    <location>
        <begin position="402"/>
        <end position="444"/>
    </location>
</feature>
<accession>A0A8J8NXS5</accession>
<feature type="region of interest" description="Disordered" evidence="1">
    <location>
        <begin position="284"/>
        <end position="305"/>
    </location>
</feature>
<feature type="region of interest" description="Disordered" evidence="1">
    <location>
        <begin position="1"/>
        <end position="20"/>
    </location>
</feature>
<feature type="region of interest" description="Disordered" evidence="1">
    <location>
        <begin position="140"/>
        <end position="170"/>
    </location>
</feature>
<feature type="compositionally biased region" description="Low complexity" evidence="1">
    <location>
        <begin position="422"/>
        <end position="444"/>
    </location>
</feature>
<gene>
    <name evidence="2" type="ORF">FGO68_gene6712</name>
</gene>
<comment type="caution">
    <text evidence="2">The sequence shown here is derived from an EMBL/GenBank/DDBJ whole genome shotgun (WGS) entry which is preliminary data.</text>
</comment>